<dbReference type="Gene3D" id="2.60.120.290">
    <property type="entry name" value="Spermadhesin, CUB domain"/>
    <property type="match status" value="1"/>
</dbReference>
<dbReference type="OMA" id="TCIAFIY"/>
<dbReference type="PROSITE" id="PS01180">
    <property type="entry name" value="CUB"/>
    <property type="match status" value="1"/>
</dbReference>
<feature type="domain" description="CUB" evidence="7">
    <location>
        <begin position="21"/>
        <end position="129"/>
    </location>
</feature>
<dbReference type="CDD" id="cd00041">
    <property type="entry name" value="CUB"/>
    <property type="match status" value="1"/>
</dbReference>
<dbReference type="PANTHER" id="PTHR46806">
    <property type="entry name" value="F5/8 TYPE C DOMAIN-CONTAINING PROTEIN"/>
    <property type="match status" value="1"/>
</dbReference>
<sequence length="221" mass="25061">MSPARATHYRQWSLQPLCDGCGYTMLGPGSGTVTSKNYPGTYPNHTWCEWQIQMSPGNNILLKFGDFDLQQCASDYLRIFKGISHSMTEYGPPLPLPYLNLPDSNEMTIQFKSGSHISGRGFLISYSTSNHPDLITCLDKGNHYDEPRYSKYCPAGCKTVIGDVSGDAAKGYRHVNSWQRSCDLLHYSCYSCDAQTNLLVLFLQRQDFHVLIYKMSEFVFY</sequence>
<dbReference type="Ensembl" id="ENSCMIT00000012615.1">
    <property type="protein sequence ID" value="ENSCMIP00000012327.1"/>
    <property type="gene ID" value="ENSCMIG00000006288.1"/>
</dbReference>
<evidence type="ECO:0000259" key="7">
    <source>
        <dbReference type="PROSITE" id="PS01180"/>
    </source>
</evidence>
<organism evidence="8 9">
    <name type="scientific">Callorhinchus milii</name>
    <name type="common">Ghost shark</name>
    <dbReference type="NCBI Taxonomy" id="7868"/>
    <lineage>
        <taxon>Eukaryota</taxon>
        <taxon>Metazoa</taxon>
        <taxon>Chordata</taxon>
        <taxon>Craniata</taxon>
        <taxon>Vertebrata</taxon>
        <taxon>Chondrichthyes</taxon>
        <taxon>Holocephali</taxon>
        <taxon>Chimaeriformes</taxon>
        <taxon>Callorhinchidae</taxon>
        <taxon>Callorhinchus</taxon>
    </lineage>
</organism>
<comment type="subcellular location">
    <subcellularLocation>
        <location evidence="1">Membrane</location>
        <topology evidence="1">Single-pass type I membrane protein</topology>
    </subcellularLocation>
</comment>
<accession>A0A4W3HB00</accession>
<evidence type="ECO:0000256" key="6">
    <source>
        <dbReference type="PROSITE-ProRule" id="PRU00059"/>
    </source>
</evidence>
<dbReference type="InterPro" id="IPR035914">
    <property type="entry name" value="Sperma_CUB_dom_sf"/>
</dbReference>
<dbReference type="AlphaFoldDB" id="A0A4W3HB00"/>
<evidence type="ECO:0000256" key="5">
    <source>
        <dbReference type="ARBA" id="ARBA00023157"/>
    </source>
</evidence>
<reference evidence="8" key="4">
    <citation type="submission" date="2025-08" db="UniProtKB">
        <authorList>
            <consortium name="Ensembl"/>
        </authorList>
    </citation>
    <scope>IDENTIFICATION</scope>
</reference>
<keyword evidence="3" id="KW-1133">Transmembrane helix</keyword>
<dbReference type="Proteomes" id="UP000314986">
    <property type="component" value="Unassembled WGS sequence"/>
</dbReference>
<reference evidence="9" key="1">
    <citation type="journal article" date="2006" name="Science">
        <title>Ancient noncoding elements conserved in the human genome.</title>
        <authorList>
            <person name="Venkatesh B."/>
            <person name="Kirkness E.F."/>
            <person name="Loh Y.H."/>
            <person name="Halpern A.L."/>
            <person name="Lee A.P."/>
            <person name="Johnson J."/>
            <person name="Dandona N."/>
            <person name="Viswanathan L.D."/>
            <person name="Tay A."/>
            <person name="Venter J.C."/>
            <person name="Strausberg R.L."/>
            <person name="Brenner S."/>
        </authorList>
    </citation>
    <scope>NUCLEOTIDE SEQUENCE [LARGE SCALE GENOMIC DNA]</scope>
</reference>
<dbReference type="GO" id="GO:0038023">
    <property type="term" value="F:signaling receptor activity"/>
    <property type="evidence" value="ECO:0007669"/>
    <property type="project" value="TreeGrafter"/>
</dbReference>
<dbReference type="InterPro" id="IPR000859">
    <property type="entry name" value="CUB_dom"/>
</dbReference>
<keyword evidence="9" id="KW-1185">Reference proteome</keyword>
<dbReference type="GO" id="GO:0005886">
    <property type="term" value="C:plasma membrane"/>
    <property type="evidence" value="ECO:0007669"/>
    <property type="project" value="TreeGrafter"/>
</dbReference>
<dbReference type="InterPro" id="IPR036609">
    <property type="entry name" value="LCCL_sf"/>
</dbReference>
<keyword evidence="2" id="KW-0812">Transmembrane</keyword>
<dbReference type="PANTHER" id="PTHR46806:SF1">
    <property type="entry name" value="DISCOIDIN, CUB AND LCCL DOMAIN-CONTAINING PROTEIN 1"/>
    <property type="match status" value="1"/>
</dbReference>
<dbReference type="InParanoid" id="A0A4W3HB00"/>
<evidence type="ECO:0000256" key="4">
    <source>
        <dbReference type="ARBA" id="ARBA00023136"/>
    </source>
</evidence>
<keyword evidence="4" id="KW-0472">Membrane</keyword>
<protein>
    <recommendedName>
        <fullName evidence="7">CUB domain-containing protein</fullName>
    </recommendedName>
</protein>
<dbReference type="GeneTree" id="ENSGT00940000157334"/>
<evidence type="ECO:0000313" key="9">
    <source>
        <dbReference type="Proteomes" id="UP000314986"/>
    </source>
</evidence>
<evidence type="ECO:0000256" key="1">
    <source>
        <dbReference type="ARBA" id="ARBA00004479"/>
    </source>
</evidence>
<dbReference type="SMART" id="SM00042">
    <property type="entry name" value="CUB"/>
    <property type="match status" value="1"/>
</dbReference>
<evidence type="ECO:0000256" key="3">
    <source>
        <dbReference type="ARBA" id="ARBA00022989"/>
    </source>
</evidence>
<comment type="caution">
    <text evidence="6">Lacks conserved residue(s) required for the propagation of feature annotation.</text>
</comment>
<dbReference type="SUPFAM" id="SSF69848">
    <property type="entry name" value="LCCL domain"/>
    <property type="match status" value="1"/>
</dbReference>
<feature type="disulfide bond" evidence="6">
    <location>
        <begin position="21"/>
        <end position="48"/>
    </location>
</feature>
<name>A0A4W3HB00_CALMI</name>
<reference evidence="9" key="3">
    <citation type="journal article" date="2014" name="Nature">
        <title>Elephant shark genome provides unique insights into gnathostome evolution.</title>
        <authorList>
            <consortium name="International Elephant Shark Genome Sequencing Consortium"/>
            <person name="Venkatesh B."/>
            <person name="Lee A.P."/>
            <person name="Ravi V."/>
            <person name="Maurya A.K."/>
            <person name="Lian M.M."/>
            <person name="Swann J.B."/>
            <person name="Ohta Y."/>
            <person name="Flajnik M.F."/>
            <person name="Sutoh Y."/>
            <person name="Kasahara M."/>
            <person name="Hoon S."/>
            <person name="Gangu V."/>
            <person name="Roy S.W."/>
            <person name="Irimia M."/>
            <person name="Korzh V."/>
            <person name="Kondrychyn I."/>
            <person name="Lim Z.W."/>
            <person name="Tay B.H."/>
            <person name="Tohari S."/>
            <person name="Kong K.W."/>
            <person name="Ho S."/>
            <person name="Lorente-Galdos B."/>
            <person name="Quilez J."/>
            <person name="Marques-Bonet T."/>
            <person name="Raney B.J."/>
            <person name="Ingham P.W."/>
            <person name="Tay A."/>
            <person name="Hillier L.W."/>
            <person name="Minx P."/>
            <person name="Boehm T."/>
            <person name="Wilson R.K."/>
            <person name="Brenner S."/>
            <person name="Warren W.C."/>
        </authorList>
    </citation>
    <scope>NUCLEOTIDE SEQUENCE [LARGE SCALE GENOMIC DNA]</scope>
</reference>
<reference evidence="9" key="2">
    <citation type="journal article" date="2007" name="PLoS Biol.">
        <title>Survey sequencing and comparative analysis of the elephant shark (Callorhinchus milii) genome.</title>
        <authorList>
            <person name="Venkatesh B."/>
            <person name="Kirkness E.F."/>
            <person name="Loh Y.H."/>
            <person name="Halpern A.L."/>
            <person name="Lee A.P."/>
            <person name="Johnson J."/>
            <person name="Dandona N."/>
            <person name="Viswanathan L.D."/>
            <person name="Tay A."/>
            <person name="Venter J.C."/>
            <person name="Strausberg R.L."/>
            <person name="Brenner S."/>
        </authorList>
    </citation>
    <scope>NUCLEOTIDE SEQUENCE [LARGE SCALE GENOMIC DNA]</scope>
</reference>
<dbReference type="Pfam" id="PF00431">
    <property type="entry name" value="CUB"/>
    <property type="match status" value="1"/>
</dbReference>
<keyword evidence="5 6" id="KW-1015">Disulfide bond</keyword>
<dbReference type="SUPFAM" id="SSF49854">
    <property type="entry name" value="Spermadhesin, CUB domain"/>
    <property type="match status" value="1"/>
</dbReference>
<proteinExistence type="predicted"/>
<dbReference type="InterPro" id="IPR050633">
    <property type="entry name" value="Neuropilin_MCO_CoagFactor"/>
</dbReference>
<reference evidence="8" key="5">
    <citation type="submission" date="2025-09" db="UniProtKB">
        <authorList>
            <consortium name="Ensembl"/>
        </authorList>
    </citation>
    <scope>IDENTIFICATION</scope>
</reference>
<evidence type="ECO:0000256" key="2">
    <source>
        <dbReference type="ARBA" id="ARBA00022692"/>
    </source>
</evidence>
<evidence type="ECO:0000313" key="8">
    <source>
        <dbReference type="Ensembl" id="ENSCMIP00000012327.1"/>
    </source>
</evidence>